<evidence type="ECO:0000313" key="3">
    <source>
        <dbReference type="EMBL" id="OCF32166.1"/>
    </source>
</evidence>
<dbReference type="Proteomes" id="UP000092666">
    <property type="component" value="Unassembled WGS sequence"/>
</dbReference>
<protein>
    <submittedName>
        <fullName evidence="3">Uncharacterized protein</fullName>
    </submittedName>
</protein>
<proteinExistence type="predicted"/>
<dbReference type="EMBL" id="KI669510">
    <property type="protein sequence ID" value="OCF32166.1"/>
    <property type="molecule type" value="Genomic_DNA"/>
</dbReference>
<reference evidence="4" key="2">
    <citation type="submission" date="2013-12" db="EMBL/GenBank/DDBJ databases">
        <title>Evolution of pathogenesis and genome organization in the Tremellales.</title>
        <authorList>
            <person name="Cuomo C."/>
            <person name="Litvintseva A."/>
            <person name="Heitman J."/>
            <person name="Chen Y."/>
            <person name="Sun S."/>
            <person name="Springer D."/>
            <person name="Dromer F."/>
            <person name="Young S."/>
            <person name="Zeng Q."/>
            <person name="Chapman S."/>
            <person name="Gujja S."/>
            <person name="Saif S."/>
            <person name="Birren B."/>
        </authorList>
    </citation>
    <scope>NUCLEOTIDE SEQUENCE [LARGE SCALE GENOMIC DNA]</scope>
    <source>
        <strain evidence="4">BCC8398</strain>
    </source>
</reference>
<evidence type="ECO:0000313" key="4">
    <source>
        <dbReference type="Proteomes" id="UP000092666"/>
    </source>
</evidence>
<dbReference type="AlphaFoldDB" id="A0A1B9GMD1"/>
<feature type="region of interest" description="Disordered" evidence="2">
    <location>
        <begin position="76"/>
        <end position="124"/>
    </location>
</feature>
<keyword evidence="4" id="KW-1185">Reference proteome</keyword>
<feature type="region of interest" description="Disordered" evidence="2">
    <location>
        <begin position="453"/>
        <end position="589"/>
    </location>
</feature>
<feature type="compositionally biased region" description="Low complexity" evidence="2">
    <location>
        <begin position="457"/>
        <end position="471"/>
    </location>
</feature>
<feature type="compositionally biased region" description="Low complexity" evidence="2">
    <location>
        <begin position="419"/>
        <end position="429"/>
    </location>
</feature>
<feature type="region of interest" description="Disordered" evidence="2">
    <location>
        <begin position="376"/>
        <end position="408"/>
    </location>
</feature>
<feature type="compositionally biased region" description="Acidic residues" evidence="2">
    <location>
        <begin position="392"/>
        <end position="404"/>
    </location>
</feature>
<keyword evidence="1" id="KW-0175">Coiled coil</keyword>
<feature type="region of interest" description="Disordered" evidence="2">
    <location>
        <begin position="414"/>
        <end position="433"/>
    </location>
</feature>
<name>A0A1B9GMD1_9TREE</name>
<feature type="compositionally biased region" description="Low complexity" evidence="2">
    <location>
        <begin position="562"/>
        <end position="577"/>
    </location>
</feature>
<sequence length="589" mass="62350">MASFFEMNEARQKALEERNAALQAELGVLKAEMADVMGATPRRAGIGGGMARSTNLFSGTEMPDRAIARMAPHPRLRPLVGEPSRGSSVNQLVPTTPTGPGQTTSGASLDRDQSQTQPPDAASHAPLPRLAVSLQPLEPSGNFRPSPTAAGVSPYTPLPRASTNFTPTPTATSQSRHDVASEMGITERAAADLAHSHHHRSFVAPSFGSHQSYADWAFNRLYPQGQGQGQSHQPQDQTLTSLDEVISALRGVAIHLAAGLDTMERRNEVRTMTESLRVLEEVGSLRAIVTTMRMQVMMDRPIRSPPLSPRLEQPFALSTTNLPPPASIPPYLNNHTTHVALGVPQTDMNNTSSAGHDPSALSVSRTSSFAASLTDAGAEDIGTDDRIHPELEGDGEPVSEDSYLDPERPHSIRESIVFSGPGPSSLLSGQAHNNNNASAEGGIGNIGMGIGAGGPAGSASRSSLVISVSSRNSRRGGRPKSERRIVGTIGSGAGLTGRTMGIPPPELHDHPNSGDNDNNDNDNGNDHDDHRDENNEDNNKNGRGDGQSNRNRATRDRIAQLRGTSTAGSTSSGGRTSNMYPVLGLSTWT</sequence>
<organism evidence="3 4">
    <name type="scientific">Kwoniella heveanensis BCC8398</name>
    <dbReference type="NCBI Taxonomy" id="1296120"/>
    <lineage>
        <taxon>Eukaryota</taxon>
        <taxon>Fungi</taxon>
        <taxon>Dikarya</taxon>
        <taxon>Basidiomycota</taxon>
        <taxon>Agaricomycotina</taxon>
        <taxon>Tremellomycetes</taxon>
        <taxon>Tremellales</taxon>
        <taxon>Cryptococcaceae</taxon>
        <taxon>Kwoniella</taxon>
    </lineage>
</organism>
<feature type="region of interest" description="Disordered" evidence="2">
    <location>
        <begin position="136"/>
        <end position="177"/>
    </location>
</feature>
<feature type="compositionally biased region" description="Polar residues" evidence="2">
    <location>
        <begin position="161"/>
        <end position="174"/>
    </location>
</feature>
<evidence type="ECO:0000256" key="1">
    <source>
        <dbReference type="SAM" id="Coils"/>
    </source>
</evidence>
<reference evidence="3 4" key="1">
    <citation type="submission" date="2013-07" db="EMBL/GenBank/DDBJ databases">
        <title>The Genome Sequence of Cryptococcus heveanensis BCC8398.</title>
        <authorList>
            <consortium name="The Broad Institute Genome Sequencing Platform"/>
            <person name="Cuomo C."/>
            <person name="Litvintseva A."/>
            <person name="Chen Y."/>
            <person name="Heitman J."/>
            <person name="Sun S."/>
            <person name="Springer D."/>
            <person name="Dromer F."/>
            <person name="Young S.K."/>
            <person name="Zeng Q."/>
            <person name="Gargeya S."/>
            <person name="Fitzgerald M."/>
            <person name="Abouelleil A."/>
            <person name="Alvarado L."/>
            <person name="Berlin A.M."/>
            <person name="Chapman S.B."/>
            <person name="Dewar J."/>
            <person name="Goldberg J."/>
            <person name="Griggs A."/>
            <person name="Gujja S."/>
            <person name="Hansen M."/>
            <person name="Howarth C."/>
            <person name="Imamovic A."/>
            <person name="Larimer J."/>
            <person name="McCowan C."/>
            <person name="Murphy C."/>
            <person name="Pearson M."/>
            <person name="Priest M."/>
            <person name="Roberts A."/>
            <person name="Saif S."/>
            <person name="Shea T."/>
            <person name="Sykes S."/>
            <person name="Wortman J."/>
            <person name="Nusbaum C."/>
            <person name="Birren B."/>
        </authorList>
    </citation>
    <scope>NUCLEOTIDE SEQUENCE [LARGE SCALE GENOMIC DNA]</scope>
    <source>
        <strain evidence="3 4">BCC8398</strain>
    </source>
</reference>
<evidence type="ECO:0000256" key="2">
    <source>
        <dbReference type="SAM" id="MobiDB-lite"/>
    </source>
</evidence>
<feature type="compositionally biased region" description="Low complexity" evidence="2">
    <location>
        <begin position="94"/>
        <end position="106"/>
    </location>
</feature>
<accession>A0A1B9GMD1</accession>
<feature type="coiled-coil region" evidence="1">
    <location>
        <begin position="5"/>
        <end position="32"/>
    </location>
</feature>
<feature type="compositionally biased region" description="Basic and acidic residues" evidence="2">
    <location>
        <begin position="524"/>
        <end position="543"/>
    </location>
</feature>
<gene>
    <name evidence="3" type="ORF">I316_06080</name>
</gene>
<dbReference type="OrthoDB" id="1630758at2759"/>
<dbReference type="STRING" id="1296120.A0A1B9GMD1"/>